<feature type="transmembrane region" description="Helical" evidence="1">
    <location>
        <begin position="12"/>
        <end position="35"/>
    </location>
</feature>
<name>A0A837HMY2_9BACT</name>
<keyword evidence="1" id="KW-0472">Membrane</keyword>
<dbReference type="AlphaFoldDB" id="A0A837HMY2"/>
<proteinExistence type="predicted"/>
<evidence type="ECO:0000313" key="3">
    <source>
        <dbReference type="Proteomes" id="UP000033998"/>
    </source>
</evidence>
<dbReference type="EMBL" id="LBWE01000007">
    <property type="protein sequence ID" value="KKR01576.1"/>
    <property type="molecule type" value="Genomic_DNA"/>
</dbReference>
<reference evidence="2 3" key="1">
    <citation type="journal article" date="2015" name="Nature">
        <title>rRNA introns, odd ribosomes, and small enigmatic genomes across a large radiation of phyla.</title>
        <authorList>
            <person name="Brown C.T."/>
            <person name="Hug L.A."/>
            <person name="Thomas B.C."/>
            <person name="Sharon I."/>
            <person name="Castelle C.J."/>
            <person name="Singh A."/>
            <person name="Wilkins M.J."/>
            <person name="Williams K.H."/>
            <person name="Banfield J.F."/>
        </authorList>
    </citation>
    <scope>NUCLEOTIDE SEQUENCE [LARGE SCALE GENOMIC DNA]</scope>
</reference>
<sequence length="40" mass="4457">MMGYYGYSGMMGGGWGVILGFIVLVDLVLLGIWLYKQINK</sequence>
<protein>
    <recommendedName>
        <fullName evidence="4">Sporulation protein YjcZ</fullName>
    </recommendedName>
</protein>
<comment type="caution">
    <text evidence="2">The sequence shown here is derived from an EMBL/GenBank/DDBJ whole genome shotgun (WGS) entry which is preliminary data.</text>
</comment>
<keyword evidence="1" id="KW-0812">Transmembrane</keyword>
<organism evidence="2 3">
    <name type="scientific">Candidatus Nomurabacteria bacterium GW2011_GWD2_39_12</name>
    <dbReference type="NCBI Taxonomy" id="1618759"/>
    <lineage>
        <taxon>Bacteria</taxon>
        <taxon>Candidatus Nomuraibacteriota</taxon>
    </lineage>
</organism>
<gene>
    <name evidence="2" type="ORF">UT27_C0007G0056</name>
</gene>
<accession>A0A837HMY2</accession>
<evidence type="ECO:0000256" key="1">
    <source>
        <dbReference type="SAM" id="Phobius"/>
    </source>
</evidence>
<evidence type="ECO:0000313" key="2">
    <source>
        <dbReference type="EMBL" id="KKR01576.1"/>
    </source>
</evidence>
<dbReference type="Proteomes" id="UP000033998">
    <property type="component" value="Unassembled WGS sequence"/>
</dbReference>
<evidence type="ECO:0008006" key="4">
    <source>
        <dbReference type="Google" id="ProtNLM"/>
    </source>
</evidence>
<keyword evidence="1" id="KW-1133">Transmembrane helix</keyword>